<evidence type="ECO:0000256" key="1">
    <source>
        <dbReference type="SAM" id="Coils"/>
    </source>
</evidence>
<dbReference type="Gene3D" id="3.30.1310.10">
    <property type="entry name" value="Nucleoid-associated protein YbaB-like domain"/>
    <property type="match status" value="1"/>
</dbReference>
<dbReference type="Proteomes" id="UP000317303">
    <property type="component" value="Unassembled WGS sequence"/>
</dbReference>
<dbReference type="AlphaFoldDB" id="A0A660CF35"/>
<dbReference type="GO" id="GO:0003677">
    <property type="term" value="F:DNA binding"/>
    <property type="evidence" value="ECO:0007669"/>
    <property type="project" value="UniProtKB-KW"/>
</dbReference>
<feature type="region of interest" description="Disordered" evidence="2">
    <location>
        <begin position="134"/>
        <end position="197"/>
    </location>
</feature>
<evidence type="ECO:0000313" key="3">
    <source>
        <dbReference type="EMBL" id="TWH22198.1"/>
    </source>
</evidence>
<organism evidence="3 4">
    <name type="scientific">Prauserella rugosa</name>
    <dbReference type="NCBI Taxonomy" id="43354"/>
    <lineage>
        <taxon>Bacteria</taxon>
        <taxon>Bacillati</taxon>
        <taxon>Actinomycetota</taxon>
        <taxon>Actinomycetes</taxon>
        <taxon>Pseudonocardiales</taxon>
        <taxon>Pseudonocardiaceae</taxon>
        <taxon>Prauserella</taxon>
    </lineage>
</organism>
<dbReference type="InterPro" id="IPR004401">
    <property type="entry name" value="YbaB/EbfC"/>
</dbReference>
<evidence type="ECO:0000313" key="4">
    <source>
        <dbReference type="Proteomes" id="UP000317303"/>
    </source>
</evidence>
<protein>
    <submittedName>
        <fullName evidence="3">YbaB/EbfC DNA-binding family protein</fullName>
    </submittedName>
</protein>
<name>A0A660CF35_9PSEU</name>
<dbReference type="SUPFAM" id="SSF82607">
    <property type="entry name" value="YbaB-like"/>
    <property type="match status" value="1"/>
</dbReference>
<proteinExistence type="predicted"/>
<sequence length="197" mass="21316">MSAEFDRLVAEFEKFQSRLKRVDEQMAGVADMQSELSELEATASNSDRSVTVVAGPGGSVKDIQLTDKAMTQPPQALAAAIKSTLYEAVAEAARKQAGIVDTHMGGLGMNVTDQVIETQAEAFGISKEELRQRMAEEQPARESVPVEEEYHEDYSHQSVFDGDGDDNAPAATPPASGSASSGDEFLKSLFNDEEERR</sequence>
<evidence type="ECO:0000256" key="2">
    <source>
        <dbReference type="SAM" id="MobiDB-lite"/>
    </source>
</evidence>
<feature type="compositionally biased region" description="Low complexity" evidence="2">
    <location>
        <begin position="168"/>
        <end position="182"/>
    </location>
</feature>
<dbReference type="InterPro" id="IPR036894">
    <property type="entry name" value="YbaB-like_sf"/>
</dbReference>
<gene>
    <name evidence="3" type="ORF">JD82_04075</name>
</gene>
<dbReference type="RefSeq" id="WP_030532900.1">
    <property type="nucleotide sequence ID" value="NZ_JOIJ01000010.1"/>
</dbReference>
<keyword evidence="3" id="KW-0238">DNA-binding</keyword>
<keyword evidence="4" id="KW-1185">Reference proteome</keyword>
<dbReference type="OrthoDB" id="3630067at2"/>
<reference evidence="3 4" key="1">
    <citation type="submission" date="2019-07" db="EMBL/GenBank/DDBJ databases">
        <title>R&amp;d 2014.</title>
        <authorList>
            <person name="Klenk H.-P."/>
        </authorList>
    </citation>
    <scope>NUCLEOTIDE SEQUENCE [LARGE SCALE GENOMIC DNA]</scope>
    <source>
        <strain evidence="3 4">DSM 43194</strain>
    </source>
</reference>
<keyword evidence="1" id="KW-0175">Coiled coil</keyword>
<accession>A0A660CF35</accession>
<comment type="caution">
    <text evidence="3">The sequence shown here is derived from an EMBL/GenBank/DDBJ whole genome shotgun (WGS) entry which is preliminary data.</text>
</comment>
<feature type="coiled-coil region" evidence="1">
    <location>
        <begin position="5"/>
        <end position="49"/>
    </location>
</feature>
<dbReference type="Pfam" id="PF02575">
    <property type="entry name" value="YbaB_DNA_bd"/>
    <property type="match status" value="1"/>
</dbReference>
<dbReference type="EMBL" id="VLJV01000001">
    <property type="protein sequence ID" value="TWH22198.1"/>
    <property type="molecule type" value="Genomic_DNA"/>
</dbReference>